<dbReference type="RefSeq" id="XP_044412596.1">
    <property type="nucleotide sequence ID" value="XM_044556661.1"/>
</dbReference>
<dbReference type="SMR" id="A0A3B6PMW1"/>
<reference evidence="2" key="2">
    <citation type="submission" date="2018-10" db="UniProtKB">
        <authorList>
            <consortium name="EnsemblPlants"/>
        </authorList>
    </citation>
    <scope>IDENTIFICATION</scope>
</reference>
<dbReference type="OrthoDB" id="3650574at2759"/>
<name>A0A3B6PMW1_WHEAT</name>
<dbReference type="EnsemblPlants" id="TraesCS6B02G222300.1">
    <property type="protein sequence ID" value="TraesCS6B02G222300.1"/>
    <property type="gene ID" value="TraesCS6B02G222300"/>
</dbReference>
<gene>
    <name evidence="2" type="primary">LOC123137088</name>
</gene>
<evidence type="ECO:0000313" key="2">
    <source>
        <dbReference type="EnsemblPlants" id="TraesCS6B02G222300.1"/>
    </source>
</evidence>
<reference evidence="2" key="1">
    <citation type="submission" date="2018-08" db="EMBL/GenBank/DDBJ databases">
        <authorList>
            <person name="Rossello M."/>
        </authorList>
    </citation>
    <scope>NUCLEOTIDE SEQUENCE [LARGE SCALE GENOMIC DNA]</scope>
    <source>
        <strain evidence="2">cv. Chinese Spring</strain>
    </source>
</reference>
<dbReference type="Gramene" id="TraesCS6B03G0606500.1">
    <property type="protein sequence ID" value="TraesCS6B03G0606500.1.CDS"/>
    <property type="gene ID" value="TraesCS6B03G0606500"/>
</dbReference>
<sequence>MVSWSDSGSSSDAESVSSEVQLPATILCLEWSGLATDLSSRCEHECVCQKLVAFDSVDSGRRFLACAQKNIPKCSYLEWVDPEWPAPLKMSLARIWGMYEDENKLRLKDNVVHAQENVRVVREKEKMERDLRFFKVGFAQMVAEKEQALAQLGNTQLALTDMKEDLDKKKISDKSFTTIHQVVRAKAEKERDLIKQERDNIMKERDNLVQERDNLVLERNVLKQEEKKLEYMIGDLFKHKEDTKGKIRKLKEMLEEFE</sequence>
<accession>A0A3B6PMW1</accession>
<dbReference type="Proteomes" id="UP000019116">
    <property type="component" value="Chromosome 6B"/>
</dbReference>
<dbReference type="OMA" id="DNIMEER"/>
<dbReference type="Gramene" id="TraesCS6B02G222300.1">
    <property type="protein sequence ID" value="TraesCS6B02G222300.1"/>
    <property type="gene ID" value="TraesCS6B02G222300"/>
</dbReference>
<dbReference type="GeneID" id="123137088"/>
<keyword evidence="1" id="KW-0175">Coiled coil</keyword>
<evidence type="ECO:0000313" key="3">
    <source>
        <dbReference type="Proteomes" id="UP000019116"/>
    </source>
</evidence>
<dbReference type="PANTHER" id="PTHR35163:SF12">
    <property type="entry name" value="OS05G0134500 PROTEIN"/>
    <property type="match status" value="1"/>
</dbReference>
<feature type="coiled-coil region" evidence="1">
    <location>
        <begin position="184"/>
        <end position="225"/>
    </location>
</feature>
<evidence type="ECO:0008006" key="4">
    <source>
        <dbReference type="Google" id="ProtNLM"/>
    </source>
</evidence>
<protein>
    <recommendedName>
        <fullName evidence="4">Zinc finger GRF-type domain-containing protein</fullName>
    </recommendedName>
</protein>
<organism evidence="2">
    <name type="scientific">Triticum aestivum</name>
    <name type="common">Wheat</name>
    <dbReference type="NCBI Taxonomy" id="4565"/>
    <lineage>
        <taxon>Eukaryota</taxon>
        <taxon>Viridiplantae</taxon>
        <taxon>Streptophyta</taxon>
        <taxon>Embryophyta</taxon>
        <taxon>Tracheophyta</taxon>
        <taxon>Spermatophyta</taxon>
        <taxon>Magnoliopsida</taxon>
        <taxon>Liliopsida</taxon>
        <taxon>Poales</taxon>
        <taxon>Poaceae</taxon>
        <taxon>BOP clade</taxon>
        <taxon>Pooideae</taxon>
        <taxon>Triticodae</taxon>
        <taxon>Triticeae</taxon>
        <taxon>Triticinae</taxon>
        <taxon>Triticum</taxon>
    </lineage>
</organism>
<evidence type="ECO:0000256" key="1">
    <source>
        <dbReference type="SAM" id="Coils"/>
    </source>
</evidence>
<keyword evidence="3" id="KW-1185">Reference proteome</keyword>
<dbReference type="PANTHER" id="PTHR35163">
    <property type="entry name" value="OS02G0467300 PROTEIN"/>
    <property type="match status" value="1"/>
</dbReference>
<dbReference type="AlphaFoldDB" id="A0A3B6PMW1"/>
<proteinExistence type="predicted"/>